<dbReference type="Proteomes" id="UP001295684">
    <property type="component" value="Unassembled WGS sequence"/>
</dbReference>
<dbReference type="AlphaFoldDB" id="A0AAD2DAR4"/>
<evidence type="ECO:0000313" key="1">
    <source>
        <dbReference type="EMBL" id="CAI2385611.1"/>
    </source>
</evidence>
<dbReference type="EMBL" id="CAMPGE010028050">
    <property type="protein sequence ID" value="CAI2385611.1"/>
    <property type="molecule type" value="Genomic_DNA"/>
</dbReference>
<proteinExistence type="predicted"/>
<organism evidence="1 2">
    <name type="scientific">Euplotes crassus</name>
    <dbReference type="NCBI Taxonomy" id="5936"/>
    <lineage>
        <taxon>Eukaryota</taxon>
        <taxon>Sar</taxon>
        <taxon>Alveolata</taxon>
        <taxon>Ciliophora</taxon>
        <taxon>Intramacronucleata</taxon>
        <taxon>Spirotrichea</taxon>
        <taxon>Hypotrichia</taxon>
        <taxon>Euplotida</taxon>
        <taxon>Euplotidae</taxon>
        <taxon>Moneuplotes</taxon>
    </lineage>
</organism>
<name>A0AAD2DAR4_EUPCR</name>
<protein>
    <submittedName>
        <fullName evidence="1">Uncharacterized protein</fullName>
    </submittedName>
</protein>
<accession>A0AAD2DAR4</accession>
<comment type="caution">
    <text evidence="1">The sequence shown here is derived from an EMBL/GenBank/DDBJ whole genome shotgun (WGS) entry which is preliminary data.</text>
</comment>
<evidence type="ECO:0000313" key="2">
    <source>
        <dbReference type="Proteomes" id="UP001295684"/>
    </source>
</evidence>
<keyword evidence="2" id="KW-1185">Reference proteome</keyword>
<sequence length="66" mass="7917">MISYFETEEAFSLLPFILIKIFGEDTIWFSLHLSFHFFTCGSEFFFNKFEDVQKVDFLYLIASQKL</sequence>
<gene>
    <name evidence="1" type="ORF">ECRASSUSDP1_LOCUS27189</name>
</gene>
<reference evidence="1" key="1">
    <citation type="submission" date="2023-07" db="EMBL/GenBank/DDBJ databases">
        <authorList>
            <consortium name="AG Swart"/>
            <person name="Singh M."/>
            <person name="Singh A."/>
            <person name="Seah K."/>
            <person name="Emmerich C."/>
        </authorList>
    </citation>
    <scope>NUCLEOTIDE SEQUENCE</scope>
    <source>
        <strain evidence="1">DP1</strain>
    </source>
</reference>